<proteinExistence type="predicted"/>
<evidence type="ECO:0000313" key="1">
    <source>
        <dbReference type="EMBL" id="AHE67185.1"/>
    </source>
</evidence>
<name>W0BBE6_9GAMM</name>
<organism evidence="1 2">
    <name type="scientific">Legionella oakridgensis ATCC 33761 = DSM 21215</name>
    <dbReference type="NCBI Taxonomy" id="1268635"/>
    <lineage>
        <taxon>Bacteria</taxon>
        <taxon>Pseudomonadati</taxon>
        <taxon>Pseudomonadota</taxon>
        <taxon>Gammaproteobacteria</taxon>
        <taxon>Legionellales</taxon>
        <taxon>Legionellaceae</taxon>
        <taxon>Legionella</taxon>
    </lineage>
</organism>
<keyword evidence="2" id="KW-1185">Reference proteome</keyword>
<dbReference type="EMBL" id="CP004006">
    <property type="protein sequence ID" value="AHE67185.1"/>
    <property type="molecule type" value="Genomic_DNA"/>
</dbReference>
<dbReference type="Proteomes" id="UP000018838">
    <property type="component" value="Chromosome"/>
</dbReference>
<dbReference type="STRING" id="1268635.Loa_01638"/>
<dbReference type="AlphaFoldDB" id="W0BBE6"/>
<sequence>MLIKHQALATTLTHKLYAMNILIGHDPYLLNDAALQVKKLGYARLKPMKRLLIATPHPTGLCSLKKQTVILFLPNKPC</sequence>
<reference evidence="1 2" key="1">
    <citation type="journal article" date="2013" name="Int. J. Med. Microbiol.">
        <title>Legionella oakridgensis ATCC 33761 genome sequence and phenotypic characterization reveals its replication capacity in amoebae.</title>
        <authorList>
            <person name="Brzuszkiewicz E."/>
            <person name="Schulz T."/>
            <person name="Rydzewski K."/>
            <person name="Daniel R."/>
            <person name="Gillmaier N."/>
            <person name="Dittmann C."/>
            <person name="Holland G."/>
            <person name="Schunder E."/>
            <person name="Lautner M."/>
            <person name="Eisenreich W."/>
            <person name="Luck C."/>
            <person name="Heuner K."/>
        </authorList>
    </citation>
    <scope>NUCLEOTIDE SEQUENCE [LARGE SCALE GENOMIC DNA]</scope>
    <source>
        <strain>OR-10</strain>
        <strain evidence="2">ATCC 33761</strain>
    </source>
</reference>
<gene>
    <name evidence="1" type="ORF">Loa_01638</name>
</gene>
<evidence type="ECO:0000313" key="2">
    <source>
        <dbReference type="Proteomes" id="UP000018838"/>
    </source>
</evidence>
<dbReference type="HOGENOM" id="CLU_2617667_0_0_6"/>
<accession>W0BBE6</accession>
<protein>
    <submittedName>
        <fullName evidence="1">Uncharacterized protein</fullName>
    </submittedName>
</protein>
<dbReference type="KEGG" id="lok:Loa_01638"/>